<dbReference type="GO" id="GO:0031510">
    <property type="term" value="C:SUMO activating enzyme complex"/>
    <property type="evidence" value="ECO:0007669"/>
    <property type="project" value="TreeGrafter"/>
</dbReference>
<dbReference type="Gene3D" id="3.40.50.720">
    <property type="entry name" value="NAD(P)-binding Rossmann-like Domain"/>
    <property type="match status" value="1"/>
</dbReference>
<dbReference type="GO" id="GO:0005737">
    <property type="term" value="C:cytoplasm"/>
    <property type="evidence" value="ECO:0007669"/>
    <property type="project" value="TreeGrafter"/>
</dbReference>
<dbReference type="Proteomes" id="UP000323011">
    <property type="component" value="Unassembled WGS sequence"/>
</dbReference>
<dbReference type="InterPro" id="IPR045886">
    <property type="entry name" value="ThiF/MoeB/HesA"/>
</dbReference>
<dbReference type="AlphaFoldDB" id="A0A5A8C561"/>
<gene>
    <name evidence="2" type="ORF">FNF29_07044</name>
</gene>
<dbReference type="SUPFAM" id="SSF69572">
    <property type="entry name" value="Activating enzymes of the ubiquitin-like proteins"/>
    <property type="match status" value="1"/>
</dbReference>
<evidence type="ECO:0000313" key="3">
    <source>
        <dbReference type="Proteomes" id="UP000323011"/>
    </source>
</evidence>
<protein>
    <recommendedName>
        <fullName evidence="1">THIF-type NAD/FAD binding fold domain-containing protein</fullName>
    </recommendedName>
</protein>
<feature type="domain" description="THIF-type NAD/FAD binding fold" evidence="1">
    <location>
        <begin position="15"/>
        <end position="331"/>
    </location>
</feature>
<organism evidence="2 3">
    <name type="scientific">Cafeteria roenbergensis</name>
    <name type="common">Marine flagellate</name>
    <dbReference type="NCBI Taxonomy" id="33653"/>
    <lineage>
        <taxon>Eukaryota</taxon>
        <taxon>Sar</taxon>
        <taxon>Stramenopiles</taxon>
        <taxon>Bigyra</taxon>
        <taxon>Opalozoa</taxon>
        <taxon>Bicosoecida</taxon>
        <taxon>Cafeteriaceae</taxon>
        <taxon>Cafeteria</taxon>
    </lineage>
</organism>
<evidence type="ECO:0000313" key="2">
    <source>
        <dbReference type="EMBL" id="KAA0147955.1"/>
    </source>
</evidence>
<keyword evidence="3" id="KW-1185">Reference proteome</keyword>
<sequence length="351" mass="35636">MAAASSMSEREAAVYDRAIRLWGAEAQARLMAAKLLVVGLSGLTAELCKNLVLSGLSLTLHDDTAATAEDLSANFFLSEDDIGKPRAAACLERVRELNPLVSVEVISGPLPAPADAGFWGKFTAVCTGGLGLEATLAAAAACRAHGALFFAGSQHGLVCTFGSDLGASHAFKLTDARAQAGGVGTAFKEAEGAAVSSVAFPPFAEVAAAPLASAASMLSRRRTRDPSAVSNDAAPAWVAAAAVERALSSKGLDRPPADRAAFAAALRETMAAELASAPGLLDGDAVLSVSRAFGLGVSPVCAVAGGQWGQEVIRAVTGRSPPLGNVFVFDARRHPQGQFGWIPAAPASASV</sequence>
<evidence type="ECO:0000259" key="1">
    <source>
        <dbReference type="Pfam" id="PF00899"/>
    </source>
</evidence>
<dbReference type="GO" id="GO:0019948">
    <property type="term" value="F:SUMO activating enzyme activity"/>
    <property type="evidence" value="ECO:0007669"/>
    <property type="project" value="TreeGrafter"/>
</dbReference>
<name>A0A5A8C561_CAFRO</name>
<accession>A0A5A8C561</accession>
<dbReference type="Pfam" id="PF00899">
    <property type="entry name" value="ThiF"/>
    <property type="match status" value="1"/>
</dbReference>
<dbReference type="InterPro" id="IPR000594">
    <property type="entry name" value="ThiF_NAD_FAD-bd"/>
</dbReference>
<dbReference type="OMA" id="DHTVPNG"/>
<dbReference type="InterPro" id="IPR035985">
    <property type="entry name" value="Ubiquitin-activating_enz"/>
</dbReference>
<dbReference type="EMBL" id="VLTN01000059">
    <property type="protein sequence ID" value="KAA0147955.1"/>
    <property type="molecule type" value="Genomic_DNA"/>
</dbReference>
<dbReference type="PANTHER" id="PTHR10953:SF162">
    <property type="entry name" value="SUMO-ACTIVATING ENZYME SUBUNIT 1"/>
    <property type="match status" value="1"/>
</dbReference>
<reference evidence="2 3" key="1">
    <citation type="submission" date="2019-07" db="EMBL/GenBank/DDBJ databases">
        <title>Genomes of Cafeteria roenbergensis.</title>
        <authorList>
            <person name="Fischer M.G."/>
            <person name="Hackl T."/>
            <person name="Roman M."/>
        </authorList>
    </citation>
    <scope>NUCLEOTIDE SEQUENCE [LARGE SCALE GENOMIC DNA]</scope>
    <source>
        <strain evidence="2 3">BVI</strain>
    </source>
</reference>
<dbReference type="GO" id="GO:0016925">
    <property type="term" value="P:protein sumoylation"/>
    <property type="evidence" value="ECO:0007669"/>
    <property type="project" value="TreeGrafter"/>
</dbReference>
<dbReference type="PANTHER" id="PTHR10953">
    <property type="entry name" value="UBIQUITIN-ACTIVATING ENZYME E1"/>
    <property type="match status" value="1"/>
</dbReference>
<proteinExistence type="predicted"/>
<comment type="caution">
    <text evidence="2">The sequence shown here is derived from an EMBL/GenBank/DDBJ whole genome shotgun (WGS) entry which is preliminary data.</text>
</comment>